<feature type="domain" description="FRG" evidence="1">
    <location>
        <begin position="29"/>
        <end position="123"/>
    </location>
</feature>
<dbReference type="RefSeq" id="WP_100293282.1">
    <property type="nucleotide sequence ID" value="NZ_PGGC01000050.1"/>
</dbReference>
<accession>A0A2H9U6R7</accession>
<dbReference type="EMBL" id="PGGC01000050">
    <property type="protein sequence ID" value="PJG59684.1"/>
    <property type="molecule type" value="Genomic_DNA"/>
</dbReference>
<sequence>MKINNQTNPIEIKCVADAIWLATSEKSHNSKNWWFRGHSNSSHKLIPSLFRPVNGNYYDENKLISEFVRIHPEARERHTDTLELLTYAQHYGLPTRLLDWTENVLVALYFACSGDKDIDGRLFFLPDYIEDIYSFDYYNFNFGEILTRELILLNDADDLRELFIKVFNIIDERNISFIRNQIAINNKPLEQLLTPQGNFRGQPINVGFDLIFNELRGGTNYRIKHAGFMYSPKRLNKRLITQQGCFTCHTGKILANRQYININDEFDKMSRSFVIPKKFKDKILKELSFCGIYEASLFPELEYQTKYIKNYSLFDTKW</sequence>
<evidence type="ECO:0000313" key="3">
    <source>
        <dbReference type="Proteomes" id="UP000235861"/>
    </source>
</evidence>
<evidence type="ECO:0000259" key="1">
    <source>
        <dbReference type="SMART" id="SM00901"/>
    </source>
</evidence>
<keyword evidence="3" id="KW-1185">Reference proteome</keyword>
<dbReference type="AlphaFoldDB" id="A0A2H9U6R7"/>
<evidence type="ECO:0000313" key="2">
    <source>
        <dbReference type="EMBL" id="PJG59684.1"/>
    </source>
</evidence>
<gene>
    <name evidence="2" type="ORF">CUC53_05850</name>
</gene>
<organism evidence="2 3">
    <name type="scientific">Aeromonas cavernicola</name>
    <dbReference type="NCBI Taxonomy" id="1006623"/>
    <lineage>
        <taxon>Bacteria</taxon>
        <taxon>Pseudomonadati</taxon>
        <taxon>Pseudomonadota</taxon>
        <taxon>Gammaproteobacteria</taxon>
        <taxon>Aeromonadales</taxon>
        <taxon>Aeromonadaceae</taxon>
        <taxon>Aeromonas</taxon>
    </lineage>
</organism>
<dbReference type="Proteomes" id="UP000235861">
    <property type="component" value="Unassembled WGS sequence"/>
</dbReference>
<dbReference type="SMART" id="SM00901">
    <property type="entry name" value="FRG"/>
    <property type="match status" value="1"/>
</dbReference>
<proteinExistence type="predicted"/>
<comment type="caution">
    <text evidence="2">The sequence shown here is derived from an EMBL/GenBank/DDBJ whole genome shotgun (WGS) entry which is preliminary data.</text>
</comment>
<reference evidence="2 3" key="1">
    <citation type="submission" date="2017-11" db="EMBL/GenBank/DDBJ databases">
        <title>Draft genome sequence of environmental isolate Aeromonas cavernicola sp. nov. MDC 2508.</title>
        <authorList>
            <person name="Colston S.M."/>
            <person name="Navarro A."/>
            <person name="Martinez-Murcia A.J."/>
            <person name="Graf J."/>
        </authorList>
    </citation>
    <scope>NUCLEOTIDE SEQUENCE [LARGE SCALE GENOMIC DNA]</scope>
    <source>
        <strain evidence="2 3">MDC 2508</strain>
    </source>
</reference>
<dbReference type="InterPro" id="IPR014966">
    <property type="entry name" value="FRG-dom"/>
</dbReference>
<dbReference type="Pfam" id="PF08867">
    <property type="entry name" value="FRG"/>
    <property type="match status" value="1"/>
</dbReference>
<protein>
    <submittedName>
        <fullName evidence="2">FRG domain-containing protein</fullName>
    </submittedName>
</protein>
<dbReference type="OrthoDB" id="9816036at2"/>
<name>A0A2H9U6R7_9GAMM</name>